<dbReference type="SUPFAM" id="SSF63712">
    <property type="entry name" value="Nicotinic receptor ligand binding domain-like"/>
    <property type="match status" value="1"/>
</dbReference>
<gene>
    <name evidence="2" type="ORF">LSAA_6206</name>
</gene>
<sequence length="241" mass="28090">MDEHMIKLFECTYKKLCPVSYGSPQGELVKKLFADYDLSVHPGSPNSIGKVEFTANPLCMDLSLDGVLEGRVWIHMSWMDDRLVWNPEDHKGINQLRVPVNKLWKPDIVPYIKKDITEIQEEFNAVVYSNGKVLYVPDTKLRLYCDNANLTDVWAVHECNIKYGSWTFDNNLMELVEIKHPVDVSEFVKFCPMKTLEVIKELKIKAYVCCPEHYASFDYTLKLQRKFLKNGCWTHLQSKLY</sequence>
<dbReference type="Proteomes" id="UP000675881">
    <property type="component" value="Chromosome 2"/>
</dbReference>
<dbReference type="InterPro" id="IPR006202">
    <property type="entry name" value="Neur_chan_lig-bd"/>
</dbReference>
<organism evidence="2 3">
    <name type="scientific">Lepeophtheirus salmonis</name>
    <name type="common">Salmon louse</name>
    <name type="synonym">Caligus salmonis</name>
    <dbReference type="NCBI Taxonomy" id="72036"/>
    <lineage>
        <taxon>Eukaryota</taxon>
        <taxon>Metazoa</taxon>
        <taxon>Ecdysozoa</taxon>
        <taxon>Arthropoda</taxon>
        <taxon>Crustacea</taxon>
        <taxon>Multicrustacea</taxon>
        <taxon>Hexanauplia</taxon>
        <taxon>Copepoda</taxon>
        <taxon>Siphonostomatoida</taxon>
        <taxon>Caligidae</taxon>
        <taxon>Lepeophtheirus</taxon>
    </lineage>
</organism>
<evidence type="ECO:0000313" key="3">
    <source>
        <dbReference type="Proteomes" id="UP000675881"/>
    </source>
</evidence>
<dbReference type="GO" id="GO:0005230">
    <property type="term" value="F:extracellular ligand-gated monoatomic ion channel activity"/>
    <property type="evidence" value="ECO:0007669"/>
    <property type="project" value="InterPro"/>
</dbReference>
<evidence type="ECO:0000259" key="1">
    <source>
        <dbReference type="Pfam" id="PF02931"/>
    </source>
</evidence>
<dbReference type="AlphaFoldDB" id="A0A7R8H5N8"/>
<proteinExistence type="predicted"/>
<dbReference type="PANTHER" id="PTHR18945">
    <property type="entry name" value="NEUROTRANSMITTER GATED ION CHANNEL"/>
    <property type="match status" value="1"/>
</dbReference>
<accession>A0A7R8H5N8</accession>
<dbReference type="InterPro" id="IPR006201">
    <property type="entry name" value="Neur_channel"/>
</dbReference>
<reference evidence="2" key="1">
    <citation type="submission" date="2021-02" db="EMBL/GenBank/DDBJ databases">
        <authorList>
            <person name="Bekaert M."/>
        </authorList>
    </citation>
    <scope>NUCLEOTIDE SEQUENCE</scope>
    <source>
        <strain evidence="2">IoA-00</strain>
    </source>
</reference>
<evidence type="ECO:0000313" key="2">
    <source>
        <dbReference type="EMBL" id="CAF2867000.1"/>
    </source>
</evidence>
<dbReference type="Pfam" id="PF02931">
    <property type="entry name" value="Neur_chan_LBD"/>
    <property type="match status" value="1"/>
</dbReference>
<dbReference type="GO" id="GO:0016020">
    <property type="term" value="C:membrane"/>
    <property type="evidence" value="ECO:0007669"/>
    <property type="project" value="InterPro"/>
</dbReference>
<dbReference type="Gene3D" id="2.70.170.10">
    <property type="entry name" value="Neurotransmitter-gated ion-channel ligand-binding domain"/>
    <property type="match status" value="1"/>
</dbReference>
<protein>
    <submittedName>
        <fullName evidence="2">CHRNN</fullName>
    </submittedName>
</protein>
<name>A0A7R8H5N8_LEPSM</name>
<dbReference type="OrthoDB" id="410315at2759"/>
<keyword evidence="3" id="KW-1185">Reference proteome</keyword>
<dbReference type="EMBL" id="HG994581">
    <property type="protein sequence ID" value="CAF2867000.1"/>
    <property type="molecule type" value="Genomic_DNA"/>
</dbReference>
<feature type="domain" description="Neurotransmitter-gated ion-channel ligand-binding" evidence="1">
    <location>
        <begin position="27"/>
        <end position="226"/>
    </location>
</feature>
<dbReference type="GO" id="GO:0004888">
    <property type="term" value="F:transmembrane signaling receptor activity"/>
    <property type="evidence" value="ECO:0007669"/>
    <property type="project" value="InterPro"/>
</dbReference>
<dbReference type="InterPro" id="IPR036734">
    <property type="entry name" value="Neur_chan_lig-bd_sf"/>
</dbReference>